<gene>
    <name evidence="4" type="ORF">WMO63_01445</name>
</gene>
<dbReference type="PROSITE" id="PS50113">
    <property type="entry name" value="PAC"/>
    <property type="match status" value="2"/>
</dbReference>
<dbReference type="InterPro" id="IPR052155">
    <property type="entry name" value="Biofilm_reg_signaling"/>
</dbReference>
<evidence type="ECO:0000259" key="2">
    <source>
        <dbReference type="PROSITE" id="PS50883"/>
    </source>
</evidence>
<sequence length="699" mass="80640">MNEFNKNNASKKMIAQSKSNIENIIFEIIFMYIKDMVFIMKAEKDNTFRYIFVNEAAFLFSQLPIDFIGKGFQDVSSKKIADRLQQEYTIVCETKKNHIYTDQILTDNGDIIYAESVLTPIIDEQNEVKYIVSITRDITESIKEKRLLHESEQKYRSLVQNNLDAVFTVSLDGVIQEVNPTGLKLIDFSDVKLPLFSLYELIDEGNTLFYDSFRKCKLTETSQSLDCKLKSKNGKKLSIHTKFVPIKVNDTIRGIYVILRDISERAETAEKIRYMSFHDQLTGLYNRRALVEDLNLEIKKAETEKVTFALMTIDLDRFKYINDTFGHIVGDQILIKVAERLLEFKNHKCHVYRQGGDEFNILLSNTNRQETASLVQRIISSFANSFYLNSHEYYISPSIGISMYPYDGDDMEKIIKNADEALFRVKERGKAHYQFYRSDMTSNLTNVVSLETKLRKAVQKNELKLYYQPQIDLKSHTFNSFEALLRWESPSLGLVAPNDFIPLAEDTGLIISIGNWVIEKACEQINTWKTLYHKDVRIAVNISPKQFQQPNFVEMIRYSIQKFNIKPSLLEIEITEGVMENIKEAIPILRKLKDLGVIISVDDFGTGYSSLSYIKQFPIDVLKIDQSFVKDVVTNAKDAAITTTIIHLGQNLGIEVIAEGVETKEQEDFLKEANCQKAQGFYYSRPLTCEEAEQFLKDF</sequence>
<dbReference type="Proteomes" id="UP001465426">
    <property type="component" value="Unassembled WGS sequence"/>
</dbReference>
<comment type="caution">
    <text evidence="4">The sequence shown here is derived from an EMBL/GenBank/DDBJ whole genome shotgun (WGS) entry which is preliminary data.</text>
</comment>
<dbReference type="InterPro" id="IPR035965">
    <property type="entry name" value="PAS-like_dom_sf"/>
</dbReference>
<dbReference type="SMART" id="SM00086">
    <property type="entry name" value="PAC"/>
    <property type="match status" value="2"/>
</dbReference>
<dbReference type="CDD" id="cd00130">
    <property type="entry name" value="PAS"/>
    <property type="match status" value="1"/>
</dbReference>
<dbReference type="RefSeq" id="WP_031534176.1">
    <property type="nucleotide sequence ID" value="NZ_JBBMFN010000001.1"/>
</dbReference>
<evidence type="ECO:0000259" key="1">
    <source>
        <dbReference type="PROSITE" id="PS50113"/>
    </source>
</evidence>
<evidence type="ECO:0000313" key="5">
    <source>
        <dbReference type="Proteomes" id="UP001465426"/>
    </source>
</evidence>
<feature type="domain" description="EAL" evidence="2">
    <location>
        <begin position="447"/>
        <end position="699"/>
    </location>
</feature>
<dbReference type="CDD" id="cd01949">
    <property type="entry name" value="GGDEF"/>
    <property type="match status" value="1"/>
</dbReference>
<keyword evidence="5" id="KW-1185">Reference proteome</keyword>
<name>A0ABV1ETD2_9BACI</name>
<dbReference type="InterPro" id="IPR043128">
    <property type="entry name" value="Rev_trsase/Diguanyl_cyclase"/>
</dbReference>
<dbReference type="InterPro" id="IPR000700">
    <property type="entry name" value="PAS-assoc_C"/>
</dbReference>
<dbReference type="Pfam" id="PF00563">
    <property type="entry name" value="EAL"/>
    <property type="match status" value="1"/>
</dbReference>
<dbReference type="InterPro" id="IPR013767">
    <property type="entry name" value="PAS_fold"/>
</dbReference>
<feature type="domain" description="PAC" evidence="1">
    <location>
        <begin position="223"/>
        <end position="274"/>
    </location>
</feature>
<dbReference type="SMART" id="SM00267">
    <property type="entry name" value="GGDEF"/>
    <property type="match status" value="1"/>
</dbReference>
<organism evidence="4 5">
    <name type="scientific">Niallia hominis</name>
    <dbReference type="NCBI Taxonomy" id="3133173"/>
    <lineage>
        <taxon>Bacteria</taxon>
        <taxon>Bacillati</taxon>
        <taxon>Bacillota</taxon>
        <taxon>Bacilli</taxon>
        <taxon>Bacillales</taxon>
        <taxon>Bacillaceae</taxon>
        <taxon>Niallia</taxon>
    </lineage>
</organism>
<dbReference type="Pfam" id="PF00989">
    <property type="entry name" value="PAS"/>
    <property type="match status" value="1"/>
</dbReference>
<evidence type="ECO:0000313" key="4">
    <source>
        <dbReference type="EMBL" id="MEQ2464332.1"/>
    </source>
</evidence>
<protein>
    <submittedName>
        <fullName evidence="4">EAL domain-containing protein</fullName>
    </submittedName>
</protein>
<dbReference type="PROSITE" id="PS50883">
    <property type="entry name" value="EAL"/>
    <property type="match status" value="1"/>
</dbReference>
<dbReference type="NCBIfam" id="TIGR00254">
    <property type="entry name" value="GGDEF"/>
    <property type="match status" value="1"/>
</dbReference>
<dbReference type="InterPro" id="IPR000014">
    <property type="entry name" value="PAS"/>
</dbReference>
<dbReference type="InterPro" id="IPR000160">
    <property type="entry name" value="GGDEF_dom"/>
</dbReference>
<dbReference type="Pfam" id="PF00990">
    <property type="entry name" value="GGDEF"/>
    <property type="match status" value="1"/>
</dbReference>
<dbReference type="PANTHER" id="PTHR44757:SF2">
    <property type="entry name" value="BIOFILM ARCHITECTURE MAINTENANCE PROTEIN MBAA"/>
    <property type="match status" value="1"/>
</dbReference>
<dbReference type="PROSITE" id="PS50887">
    <property type="entry name" value="GGDEF"/>
    <property type="match status" value="1"/>
</dbReference>
<dbReference type="EMBL" id="JBBMFN010000001">
    <property type="protein sequence ID" value="MEQ2464332.1"/>
    <property type="molecule type" value="Genomic_DNA"/>
</dbReference>
<dbReference type="InterPro" id="IPR035919">
    <property type="entry name" value="EAL_sf"/>
</dbReference>
<dbReference type="Gene3D" id="3.30.450.20">
    <property type="entry name" value="PAS domain"/>
    <property type="match status" value="2"/>
</dbReference>
<dbReference type="InterPro" id="IPR029787">
    <property type="entry name" value="Nucleotide_cyclase"/>
</dbReference>
<feature type="domain" description="PAC" evidence="1">
    <location>
        <begin position="98"/>
        <end position="150"/>
    </location>
</feature>
<feature type="domain" description="GGDEF" evidence="3">
    <location>
        <begin position="306"/>
        <end position="438"/>
    </location>
</feature>
<dbReference type="CDD" id="cd01948">
    <property type="entry name" value="EAL"/>
    <property type="match status" value="1"/>
</dbReference>
<dbReference type="InterPro" id="IPR001633">
    <property type="entry name" value="EAL_dom"/>
</dbReference>
<dbReference type="NCBIfam" id="TIGR00229">
    <property type="entry name" value="sensory_box"/>
    <property type="match status" value="2"/>
</dbReference>
<accession>A0ABV1ETD2</accession>
<dbReference type="Gene3D" id="3.20.20.450">
    <property type="entry name" value="EAL domain"/>
    <property type="match status" value="1"/>
</dbReference>
<dbReference type="InterPro" id="IPR001610">
    <property type="entry name" value="PAC"/>
</dbReference>
<dbReference type="InterPro" id="IPR013656">
    <property type="entry name" value="PAS_4"/>
</dbReference>
<evidence type="ECO:0000259" key="3">
    <source>
        <dbReference type="PROSITE" id="PS50887"/>
    </source>
</evidence>
<dbReference type="SUPFAM" id="SSF55073">
    <property type="entry name" value="Nucleotide cyclase"/>
    <property type="match status" value="1"/>
</dbReference>
<dbReference type="PANTHER" id="PTHR44757">
    <property type="entry name" value="DIGUANYLATE CYCLASE DGCP"/>
    <property type="match status" value="1"/>
</dbReference>
<dbReference type="Gene3D" id="3.30.70.270">
    <property type="match status" value="1"/>
</dbReference>
<reference evidence="4 5" key="1">
    <citation type="submission" date="2024-03" db="EMBL/GenBank/DDBJ databases">
        <title>Human intestinal bacterial collection.</title>
        <authorList>
            <person name="Pauvert C."/>
            <person name="Hitch T.C.A."/>
            <person name="Clavel T."/>
        </authorList>
    </citation>
    <scope>NUCLEOTIDE SEQUENCE [LARGE SCALE GENOMIC DNA]</scope>
    <source>
        <strain evidence="4 5">CLA-SR-H024</strain>
    </source>
</reference>
<dbReference type="SUPFAM" id="SSF55785">
    <property type="entry name" value="PYP-like sensor domain (PAS domain)"/>
    <property type="match status" value="2"/>
</dbReference>
<dbReference type="SUPFAM" id="SSF141868">
    <property type="entry name" value="EAL domain-like"/>
    <property type="match status" value="1"/>
</dbReference>
<dbReference type="Pfam" id="PF08448">
    <property type="entry name" value="PAS_4"/>
    <property type="match status" value="1"/>
</dbReference>
<dbReference type="SMART" id="SM00052">
    <property type="entry name" value="EAL"/>
    <property type="match status" value="1"/>
</dbReference>
<proteinExistence type="predicted"/>